<dbReference type="Gene3D" id="3.20.20.70">
    <property type="entry name" value="Aldolase class I"/>
    <property type="match status" value="1"/>
</dbReference>
<evidence type="ECO:0000313" key="17">
    <source>
        <dbReference type="EMBL" id="QID19513.1"/>
    </source>
</evidence>
<comment type="similarity">
    <text evidence="4">Belongs to the radical SAM superfamily. NifB family.</text>
</comment>
<keyword evidence="10" id="KW-0411">Iron-sulfur</keyword>
<evidence type="ECO:0000256" key="5">
    <source>
        <dbReference type="ARBA" id="ARBA00021702"/>
    </source>
</evidence>
<comment type="cofactor">
    <cofactor evidence="1">
        <name>[4Fe-4S] cluster</name>
        <dbReference type="ChEBI" id="CHEBI:49883"/>
    </cofactor>
</comment>
<dbReference type="NCBIfam" id="TIGR01290">
    <property type="entry name" value="nifB"/>
    <property type="match status" value="1"/>
</dbReference>
<evidence type="ECO:0000256" key="3">
    <source>
        <dbReference type="ARBA" id="ARBA00005155"/>
    </source>
</evidence>
<evidence type="ECO:0000256" key="11">
    <source>
        <dbReference type="ARBA" id="ARBA00023231"/>
    </source>
</evidence>
<dbReference type="GO" id="GO:0046872">
    <property type="term" value="F:metal ion binding"/>
    <property type="evidence" value="ECO:0007669"/>
    <property type="project" value="UniProtKB-KW"/>
</dbReference>
<comment type="function">
    <text evidence="2">Involved in the biosynthesis of the iron-molybdenum cofactor (FeMo-co or M-cluster) found in the dinitrogenase enzyme of the nitrogenase complex in nitrogen-fixing microorganisms. NifB catalyzes the crucial step of radical SAM-dependent carbide insertion that occurs concomitant with the insertion of a 9th sulfur and the rearrangement/coupling of two [4Fe-4S] clusters into a [8Fe-9S-C] cluster, the precursor to the M-cluster.</text>
</comment>
<dbReference type="CDD" id="cd01335">
    <property type="entry name" value="Radical_SAM"/>
    <property type="match status" value="1"/>
</dbReference>
<keyword evidence="7" id="KW-0949">S-adenosyl-L-methionine</keyword>
<accession>A0A6C1B817</accession>
<dbReference type="CDD" id="cd00852">
    <property type="entry name" value="NifB"/>
    <property type="match status" value="1"/>
</dbReference>
<dbReference type="InterPro" id="IPR003731">
    <property type="entry name" value="Di-Nase_FeMo-co_biosynth"/>
</dbReference>
<dbReference type="SUPFAM" id="SSF102114">
    <property type="entry name" value="Radical SAM enzymes"/>
    <property type="match status" value="1"/>
</dbReference>
<evidence type="ECO:0000256" key="12">
    <source>
        <dbReference type="ARBA" id="ARBA00023239"/>
    </source>
</evidence>
<dbReference type="InterPro" id="IPR005980">
    <property type="entry name" value="Nase_CF_NifB"/>
</dbReference>
<dbReference type="Gene3D" id="3.30.420.130">
    <property type="entry name" value="Dinitrogenase iron-molybdenum cofactor biosynthesis domain"/>
    <property type="match status" value="1"/>
</dbReference>
<dbReference type="PROSITE" id="PS01305">
    <property type="entry name" value="MOAA_NIFB_PQQE"/>
    <property type="match status" value="1"/>
</dbReference>
<evidence type="ECO:0000256" key="15">
    <source>
        <dbReference type="SAM" id="SignalP"/>
    </source>
</evidence>
<keyword evidence="15" id="KW-0732">Signal</keyword>
<evidence type="ECO:0000256" key="2">
    <source>
        <dbReference type="ARBA" id="ARBA00003522"/>
    </source>
</evidence>
<feature type="signal peptide" evidence="15">
    <location>
        <begin position="1"/>
        <end position="23"/>
    </location>
</feature>
<evidence type="ECO:0000256" key="8">
    <source>
        <dbReference type="ARBA" id="ARBA00022723"/>
    </source>
</evidence>
<dbReference type="Proteomes" id="UP000501991">
    <property type="component" value="Chromosome"/>
</dbReference>
<evidence type="ECO:0000256" key="1">
    <source>
        <dbReference type="ARBA" id="ARBA00001966"/>
    </source>
</evidence>
<dbReference type="PANTHER" id="PTHR43787:SF13">
    <property type="entry name" value="FEMO COFACTOR BIOSYNTHESIS PROTEIN NIFB"/>
    <property type="match status" value="1"/>
</dbReference>
<dbReference type="SUPFAM" id="SSF53146">
    <property type="entry name" value="Nitrogenase accessory factor-like"/>
    <property type="match status" value="1"/>
</dbReference>
<dbReference type="InterPro" id="IPR036105">
    <property type="entry name" value="DiNase_FeMo-co_biosyn_sf"/>
</dbReference>
<evidence type="ECO:0000256" key="10">
    <source>
        <dbReference type="ARBA" id="ARBA00023014"/>
    </source>
</evidence>
<dbReference type="SFLD" id="SFLDS00029">
    <property type="entry name" value="Radical_SAM"/>
    <property type="match status" value="1"/>
</dbReference>
<evidence type="ECO:0000256" key="4">
    <source>
        <dbReference type="ARBA" id="ARBA00006804"/>
    </source>
</evidence>
<feature type="domain" description="Radical SAM core" evidence="16">
    <location>
        <begin position="88"/>
        <end position="337"/>
    </location>
</feature>
<comment type="pathway">
    <text evidence="3">Cofactor biosynthesis; Fe-Mo cofactor biosynthesis.</text>
</comment>
<keyword evidence="9" id="KW-0408">Iron</keyword>
<dbReference type="InterPro" id="IPR034165">
    <property type="entry name" value="NifB_C"/>
</dbReference>
<keyword evidence="12" id="KW-0456">Lyase</keyword>
<keyword evidence="6" id="KW-0004">4Fe-4S</keyword>
<dbReference type="Pfam" id="PF04055">
    <property type="entry name" value="Radical_SAM"/>
    <property type="match status" value="1"/>
</dbReference>
<evidence type="ECO:0000256" key="9">
    <source>
        <dbReference type="ARBA" id="ARBA00023004"/>
    </source>
</evidence>
<keyword evidence="18" id="KW-1185">Reference proteome</keyword>
<organism evidence="17 18">
    <name type="scientific">Nitrogeniibacter mangrovi</name>
    <dbReference type="NCBI Taxonomy" id="2016596"/>
    <lineage>
        <taxon>Bacteria</taxon>
        <taxon>Pseudomonadati</taxon>
        <taxon>Pseudomonadota</taxon>
        <taxon>Betaproteobacteria</taxon>
        <taxon>Rhodocyclales</taxon>
        <taxon>Zoogloeaceae</taxon>
        <taxon>Nitrogeniibacter</taxon>
    </lineage>
</organism>
<proteinExistence type="inferred from homology"/>
<dbReference type="Pfam" id="PF02579">
    <property type="entry name" value="Nitro_FeMo-Co"/>
    <property type="match status" value="1"/>
</dbReference>
<dbReference type="EMBL" id="CP048836">
    <property type="protein sequence ID" value="QID19513.1"/>
    <property type="molecule type" value="Genomic_DNA"/>
</dbReference>
<dbReference type="KEGG" id="azq:G3580_18945"/>
<evidence type="ECO:0000259" key="16">
    <source>
        <dbReference type="PROSITE" id="PS51918"/>
    </source>
</evidence>
<dbReference type="InterPro" id="IPR058240">
    <property type="entry name" value="rSAM_sf"/>
</dbReference>
<sequence length="539" mass="58534">MPHRSPCTTPCFLLSLLLGTTVAAVQPHPFAQRSGNVELPVISNTPTDAGGGGCASSGCGTAPDALSHLPDHIRAKVQDHPCYSEEAHHYFARMHVAVAPACNIQCNYCNRKYDCSNESRPGVVSELLSPDQAIRKIKAVAAEIPQMTVLGIAGPGDPLANPERTFETFRMLSEQTPDIKLCVSTNGLNLPQYADEIAKHNIDHVTITINCVDPEIGAQIYPWIYWDNKRIRGVEGAKILIEQQQKGLEALTSRGILVKVNSVMIPGVNDEHLKEVSKIVKAKGAFLHNVMPLIAEAEHGTYYGIMEQRGPTDDELQALQDECAGDMAMMRHCRQCRADAVGLLGEDRGNEFTLDKIDVMDVDYEAAMARRKQVHDDILGKLEAERAAKAAQVPVHLSIASDARPVLMAVAGKGGVVAEHFGHAREFLIYEASPEGVRFISHRKTELYCAGLDTCGEGGVATGDEPESVLERNIRTLEGCEVVLCSKIGFEPWSQLESAGIQPNGEHAMEPIEDAVMAVYKEMFDAGKLAVPASTQQVA</sequence>
<evidence type="ECO:0000256" key="14">
    <source>
        <dbReference type="ARBA" id="ARBA00032102"/>
    </source>
</evidence>
<reference evidence="17 18" key="1">
    <citation type="submission" date="2020-02" db="EMBL/GenBank/DDBJ databases">
        <title>Nitrogenibacter mangrovi gen. nov., sp. nov. isolated from mangrove sediment, a denitrifying betaproteobacterium.</title>
        <authorList>
            <person name="Liao H."/>
            <person name="Tian Y."/>
        </authorList>
    </citation>
    <scope>NUCLEOTIDE SEQUENCE [LARGE SCALE GENOMIC DNA]</scope>
    <source>
        <strain evidence="17 18">M9-3-2</strain>
    </source>
</reference>
<dbReference type="SFLD" id="SFLDG01068">
    <property type="entry name" value="FeMo_cofactor_biosynthesis_pro"/>
    <property type="match status" value="1"/>
</dbReference>
<gene>
    <name evidence="17" type="primary">nifB</name>
    <name evidence="17" type="ORF">G3580_18945</name>
</gene>
<dbReference type="InterPro" id="IPR013785">
    <property type="entry name" value="Aldolase_TIM"/>
</dbReference>
<dbReference type="PROSITE" id="PS51918">
    <property type="entry name" value="RADICAL_SAM"/>
    <property type="match status" value="1"/>
</dbReference>
<dbReference type="PANTHER" id="PTHR43787">
    <property type="entry name" value="FEMO COFACTOR BIOSYNTHESIS PROTEIN NIFB-RELATED"/>
    <property type="match status" value="1"/>
</dbReference>
<evidence type="ECO:0000256" key="13">
    <source>
        <dbReference type="ARBA" id="ARBA00030926"/>
    </source>
</evidence>
<dbReference type="GO" id="GO:0051539">
    <property type="term" value="F:4 iron, 4 sulfur cluster binding"/>
    <property type="evidence" value="ECO:0007669"/>
    <property type="project" value="UniProtKB-KW"/>
</dbReference>
<name>A0A6C1B817_9RHOO</name>
<keyword evidence="11" id="KW-0535">Nitrogen fixation</keyword>
<evidence type="ECO:0000256" key="7">
    <source>
        <dbReference type="ARBA" id="ARBA00022691"/>
    </source>
</evidence>
<dbReference type="SFLD" id="SFLDG01067">
    <property type="entry name" value="SPASM/twitch_domain_containing"/>
    <property type="match status" value="1"/>
</dbReference>
<dbReference type="AlphaFoldDB" id="A0A6C1B817"/>
<evidence type="ECO:0000256" key="6">
    <source>
        <dbReference type="ARBA" id="ARBA00022485"/>
    </source>
</evidence>
<dbReference type="InterPro" id="IPR000385">
    <property type="entry name" value="MoaA_NifB_PqqE_Fe-S-bd_CS"/>
</dbReference>
<dbReference type="SFLD" id="SFLDF00281">
    <property type="entry name" value="FeMo_cofactor_biosynthesis_pro"/>
    <property type="match status" value="1"/>
</dbReference>
<feature type="chain" id="PRO_5025681184" description="FeMo cofactor biosynthesis protein NifB" evidence="15">
    <location>
        <begin position="24"/>
        <end position="539"/>
    </location>
</feature>
<evidence type="ECO:0000313" key="18">
    <source>
        <dbReference type="Proteomes" id="UP000501991"/>
    </source>
</evidence>
<dbReference type="UniPathway" id="UPA00782"/>
<keyword evidence="8" id="KW-0479">Metal-binding</keyword>
<protein>
    <recommendedName>
        <fullName evidence="5">FeMo cofactor biosynthesis protein NifB</fullName>
    </recommendedName>
    <alternativeName>
        <fullName evidence="14">Nitrogenase cofactor maturase NifB</fullName>
    </alternativeName>
    <alternativeName>
        <fullName evidence="13">Radical SAM assemblase NifB</fullName>
    </alternativeName>
</protein>
<dbReference type="GO" id="GO:0016829">
    <property type="term" value="F:lyase activity"/>
    <property type="evidence" value="ECO:0007669"/>
    <property type="project" value="UniProtKB-KW"/>
</dbReference>
<dbReference type="InterPro" id="IPR007197">
    <property type="entry name" value="rSAM"/>
</dbReference>